<dbReference type="GO" id="GO:0016887">
    <property type="term" value="F:ATP hydrolysis activity"/>
    <property type="evidence" value="ECO:0007669"/>
    <property type="project" value="InterPro"/>
</dbReference>
<dbReference type="Pfam" id="PF00005">
    <property type="entry name" value="ABC_tran"/>
    <property type="match status" value="1"/>
</dbReference>
<dbReference type="GO" id="GO:0005524">
    <property type="term" value="F:ATP binding"/>
    <property type="evidence" value="ECO:0007669"/>
    <property type="project" value="UniProtKB-KW"/>
</dbReference>
<protein>
    <submittedName>
        <fullName evidence="5">ABC transporter ATP-binding protein</fullName>
    </submittedName>
</protein>
<dbReference type="InterPro" id="IPR027417">
    <property type="entry name" value="P-loop_NTPase"/>
</dbReference>
<sequence>MSTKARLDEAVRLEGVSAYGVRFADLVVRYGEVVALTGSNGSGKTTICRVLVGELAAAGSVEVLGPENGDLTGRIGYLIKDLETMGSLTSRDVLDICAAVRGCGTAYAHELGARLGLEIDRPMGQLSRGQLRRLSIVQALMHDPELIVLDDPMTELDDEGRLVLPGLLREAADRGAAVLMTTQLRSDAELCADRIVSLRSRDANCESNQSDPEPDLEAARAVVVRRAESCDAGRGTAVERGRLLRTARPAVRRGAAERMEGVTPAGDRPGRGHGSGPAGRGAGAPVPDPACDHLVPRLGGGPQRGRPEHRAGLTGAGRPRPG</sequence>
<gene>
    <name evidence="5" type="ORF">ABN611_31035</name>
</gene>
<dbReference type="SMART" id="SM00382">
    <property type="entry name" value="AAA"/>
    <property type="match status" value="1"/>
</dbReference>
<evidence type="ECO:0000313" key="5">
    <source>
        <dbReference type="EMBL" id="XBV22991.1"/>
    </source>
</evidence>
<dbReference type="SUPFAM" id="SSF52540">
    <property type="entry name" value="P-loop containing nucleoside triphosphate hydrolases"/>
    <property type="match status" value="1"/>
</dbReference>
<dbReference type="PANTHER" id="PTHR43158:SF2">
    <property type="entry name" value="SKFA PEPTIDE EXPORT ATP-BINDING PROTEIN SKFE"/>
    <property type="match status" value="1"/>
</dbReference>
<keyword evidence="1" id="KW-0547">Nucleotide-binding</keyword>
<dbReference type="AlphaFoldDB" id="A0AAU7T8L8"/>
<dbReference type="EMBL" id="CP158165">
    <property type="protein sequence ID" value="XBV22991.1"/>
    <property type="molecule type" value="Genomic_DNA"/>
</dbReference>
<dbReference type="Gene3D" id="3.40.50.300">
    <property type="entry name" value="P-loop containing nucleotide triphosphate hydrolases"/>
    <property type="match status" value="1"/>
</dbReference>
<feature type="region of interest" description="Disordered" evidence="3">
    <location>
        <begin position="241"/>
        <end position="322"/>
    </location>
</feature>
<dbReference type="InterPro" id="IPR003439">
    <property type="entry name" value="ABC_transporter-like_ATP-bd"/>
</dbReference>
<keyword evidence="2 5" id="KW-0067">ATP-binding</keyword>
<evidence type="ECO:0000259" key="4">
    <source>
        <dbReference type="PROSITE" id="PS50893"/>
    </source>
</evidence>
<organism evidence="5">
    <name type="scientific">Kribbella sp. HUAS MG21</name>
    <dbReference type="NCBI Taxonomy" id="3160966"/>
    <lineage>
        <taxon>Bacteria</taxon>
        <taxon>Bacillati</taxon>
        <taxon>Actinomycetota</taxon>
        <taxon>Actinomycetes</taxon>
        <taxon>Propionibacteriales</taxon>
        <taxon>Kribbellaceae</taxon>
        <taxon>Kribbella</taxon>
    </lineage>
</organism>
<name>A0AAU7T8L8_9ACTN</name>
<evidence type="ECO:0000256" key="2">
    <source>
        <dbReference type="ARBA" id="ARBA00022840"/>
    </source>
</evidence>
<proteinExistence type="predicted"/>
<feature type="compositionally biased region" description="Gly residues" evidence="3">
    <location>
        <begin position="272"/>
        <end position="282"/>
    </location>
</feature>
<evidence type="ECO:0000256" key="1">
    <source>
        <dbReference type="ARBA" id="ARBA00022741"/>
    </source>
</evidence>
<dbReference type="PROSITE" id="PS50893">
    <property type="entry name" value="ABC_TRANSPORTER_2"/>
    <property type="match status" value="1"/>
</dbReference>
<feature type="domain" description="ABC transporter" evidence="4">
    <location>
        <begin position="5"/>
        <end position="225"/>
    </location>
</feature>
<dbReference type="InterPro" id="IPR003593">
    <property type="entry name" value="AAA+_ATPase"/>
</dbReference>
<evidence type="ECO:0000256" key="3">
    <source>
        <dbReference type="SAM" id="MobiDB-lite"/>
    </source>
</evidence>
<accession>A0AAU7T8L8</accession>
<dbReference type="PANTHER" id="PTHR43158">
    <property type="entry name" value="SKFA PEPTIDE EXPORT ATP-BINDING PROTEIN SKFE"/>
    <property type="match status" value="1"/>
</dbReference>
<reference evidence="5" key="1">
    <citation type="submission" date="2024-06" db="EMBL/GenBank/DDBJ databases">
        <title>Kribbella sp. strain HUAS MG21 genome sequences.</title>
        <authorList>
            <person name="Mo P."/>
        </authorList>
    </citation>
    <scope>NUCLEOTIDE SEQUENCE</scope>
    <source>
        <strain evidence="5">HUAS MG21</strain>
    </source>
</reference>
<dbReference type="RefSeq" id="WP_350275830.1">
    <property type="nucleotide sequence ID" value="NZ_CP158165.1"/>
</dbReference>